<gene>
    <name evidence="7" type="ORF">BGW36DRAFT_371042</name>
</gene>
<name>A0AAD4L450_9EURO</name>
<evidence type="ECO:0000256" key="2">
    <source>
        <dbReference type="ARBA" id="ARBA00022759"/>
    </source>
</evidence>
<dbReference type="SUPFAM" id="SSF54768">
    <property type="entry name" value="dsRNA-binding domain-like"/>
    <property type="match status" value="1"/>
</dbReference>
<dbReference type="InterPro" id="IPR036389">
    <property type="entry name" value="RNase_III_sf"/>
</dbReference>
<dbReference type="EMBL" id="JAJTJA010000002">
    <property type="protein sequence ID" value="KAH8704289.1"/>
    <property type="molecule type" value="Genomic_DNA"/>
</dbReference>
<feature type="region of interest" description="Disordered" evidence="5">
    <location>
        <begin position="1"/>
        <end position="46"/>
    </location>
</feature>
<dbReference type="GeneID" id="70245603"/>
<comment type="caution">
    <text evidence="7">The sequence shown here is derived from an EMBL/GenBank/DDBJ whole genome shotgun (WGS) entry which is preliminary data.</text>
</comment>
<organism evidence="7 8">
    <name type="scientific">Talaromyces proteolyticus</name>
    <dbReference type="NCBI Taxonomy" id="1131652"/>
    <lineage>
        <taxon>Eukaryota</taxon>
        <taxon>Fungi</taxon>
        <taxon>Dikarya</taxon>
        <taxon>Ascomycota</taxon>
        <taxon>Pezizomycotina</taxon>
        <taxon>Eurotiomycetes</taxon>
        <taxon>Eurotiomycetidae</taxon>
        <taxon>Eurotiales</taxon>
        <taxon>Trichocomaceae</taxon>
        <taxon>Talaromyces</taxon>
        <taxon>Talaromyces sect. Bacilispori</taxon>
    </lineage>
</organism>
<evidence type="ECO:0000313" key="8">
    <source>
        <dbReference type="Proteomes" id="UP001201262"/>
    </source>
</evidence>
<keyword evidence="4" id="KW-0694">RNA-binding</keyword>
<dbReference type="Proteomes" id="UP001201262">
    <property type="component" value="Unassembled WGS sequence"/>
</dbReference>
<dbReference type="Gene3D" id="3.30.160.20">
    <property type="match status" value="1"/>
</dbReference>
<feature type="domain" description="RNase III" evidence="6">
    <location>
        <begin position="114"/>
        <end position="234"/>
    </location>
</feature>
<dbReference type="GO" id="GO:0034475">
    <property type="term" value="P:U4 snRNA 3'-end processing"/>
    <property type="evidence" value="ECO:0007669"/>
    <property type="project" value="TreeGrafter"/>
</dbReference>
<dbReference type="PANTHER" id="PTHR11207">
    <property type="entry name" value="RIBONUCLEASE III"/>
    <property type="match status" value="1"/>
</dbReference>
<proteinExistence type="predicted"/>
<dbReference type="SMART" id="SM00358">
    <property type="entry name" value="DSRM"/>
    <property type="match status" value="1"/>
</dbReference>
<dbReference type="PROSITE" id="PS50142">
    <property type="entry name" value="RNASE_3_2"/>
    <property type="match status" value="1"/>
</dbReference>
<evidence type="ECO:0000313" key="7">
    <source>
        <dbReference type="EMBL" id="KAH8704289.1"/>
    </source>
</evidence>
<dbReference type="RefSeq" id="XP_046077307.1">
    <property type="nucleotide sequence ID" value="XM_046215316.1"/>
</dbReference>
<dbReference type="Pfam" id="PF00636">
    <property type="entry name" value="Ribonuclease_3"/>
    <property type="match status" value="1"/>
</dbReference>
<evidence type="ECO:0000256" key="5">
    <source>
        <dbReference type="SAM" id="MobiDB-lite"/>
    </source>
</evidence>
<dbReference type="InterPro" id="IPR000999">
    <property type="entry name" value="RNase_III_dom"/>
</dbReference>
<reference evidence="7" key="1">
    <citation type="submission" date="2021-12" db="EMBL/GenBank/DDBJ databases">
        <title>Convergent genome expansion in fungi linked to evolution of root-endophyte symbiosis.</title>
        <authorList>
            <consortium name="DOE Joint Genome Institute"/>
            <person name="Ke Y.-H."/>
            <person name="Bonito G."/>
            <person name="Liao H.-L."/>
            <person name="Looney B."/>
            <person name="Rojas-Flechas A."/>
            <person name="Nash J."/>
            <person name="Hameed K."/>
            <person name="Schadt C."/>
            <person name="Martin F."/>
            <person name="Crous P.W."/>
            <person name="Miettinen O."/>
            <person name="Magnuson J.K."/>
            <person name="Labbe J."/>
            <person name="Jacobson D."/>
            <person name="Doktycz M.J."/>
            <person name="Veneault-Fourrey C."/>
            <person name="Kuo A."/>
            <person name="Mondo S."/>
            <person name="Calhoun S."/>
            <person name="Riley R."/>
            <person name="Ohm R."/>
            <person name="LaButti K."/>
            <person name="Andreopoulos B."/>
            <person name="Pangilinan J."/>
            <person name="Nolan M."/>
            <person name="Tritt A."/>
            <person name="Clum A."/>
            <person name="Lipzen A."/>
            <person name="Daum C."/>
            <person name="Barry K."/>
            <person name="Grigoriev I.V."/>
            <person name="Vilgalys R."/>
        </authorList>
    </citation>
    <scope>NUCLEOTIDE SEQUENCE</scope>
    <source>
        <strain evidence="7">PMI_201</strain>
    </source>
</reference>
<evidence type="ECO:0000256" key="1">
    <source>
        <dbReference type="ARBA" id="ARBA00022722"/>
    </source>
</evidence>
<dbReference type="Gene3D" id="1.10.1520.10">
    <property type="entry name" value="Ribonuclease III domain"/>
    <property type="match status" value="1"/>
</dbReference>
<evidence type="ECO:0000256" key="3">
    <source>
        <dbReference type="ARBA" id="ARBA00022801"/>
    </source>
</evidence>
<dbReference type="GO" id="GO:0006369">
    <property type="term" value="P:termination of RNA polymerase II transcription"/>
    <property type="evidence" value="ECO:0007669"/>
    <property type="project" value="TreeGrafter"/>
</dbReference>
<keyword evidence="8" id="KW-1185">Reference proteome</keyword>
<dbReference type="GO" id="GO:0003723">
    <property type="term" value="F:RNA binding"/>
    <property type="evidence" value="ECO:0007669"/>
    <property type="project" value="UniProtKB-KW"/>
</dbReference>
<accession>A0AAD4L450</accession>
<keyword evidence="2" id="KW-0255">Endonuclease</keyword>
<keyword evidence="1" id="KW-0540">Nuclease</keyword>
<protein>
    <submittedName>
        <fullName evidence="7">Ribonuclease III domain-containing protein</fullName>
    </submittedName>
</protein>
<evidence type="ECO:0000256" key="4">
    <source>
        <dbReference type="ARBA" id="ARBA00022884"/>
    </source>
</evidence>
<dbReference type="AlphaFoldDB" id="A0AAD4L450"/>
<dbReference type="InterPro" id="IPR014720">
    <property type="entry name" value="dsRBD_dom"/>
</dbReference>
<dbReference type="GO" id="GO:0004525">
    <property type="term" value="F:ribonuclease III activity"/>
    <property type="evidence" value="ECO:0007669"/>
    <property type="project" value="InterPro"/>
</dbReference>
<dbReference type="GO" id="GO:0005654">
    <property type="term" value="C:nucleoplasm"/>
    <property type="evidence" value="ECO:0007669"/>
    <property type="project" value="TreeGrafter"/>
</dbReference>
<keyword evidence="3" id="KW-0378">Hydrolase</keyword>
<dbReference type="SMART" id="SM00535">
    <property type="entry name" value="RIBOc"/>
    <property type="match status" value="1"/>
</dbReference>
<dbReference type="CDD" id="cd00593">
    <property type="entry name" value="RIBOc"/>
    <property type="match status" value="1"/>
</dbReference>
<dbReference type="SUPFAM" id="SSF69065">
    <property type="entry name" value="RNase III domain-like"/>
    <property type="match status" value="1"/>
</dbReference>
<dbReference type="GO" id="GO:0006364">
    <property type="term" value="P:rRNA processing"/>
    <property type="evidence" value="ECO:0007669"/>
    <property type="project" value="TreeGrafter"/>
</dbReference>
<dbReference type="PANTHER" id="PTHR11207:SF0">
    <property type="entry name" value="RIBONUCLEASE 3"/>
    <property type="match status" value="1"/>
</dbReference>
<evidence type="ECO:0000259" key="6">
    <source>
        <dbReference type="PROSITE" id="PS50142"/>
    </source>
</evidence>
<sequence>MMSNKRRFQPTDSCAEPSKSGKRAKSNSIHKSDLVPNQEPFSKKGGSTVIQQLKKTLGEFIRHPGVLQGRPEHSSILSIAAQLQDALKENLTANSPSASIDPTTTDVYFPELPRISDASLEQAVFIHPGVFVNNGVGQPAETSYDRLEVLGDAYIEVIATKCIWQRFPGIPAGRICQIREEIVKNETLAEYATRYGLDKKVSVVPEHKSQTKRWLKIKADVFEAYIAAVILSDSENGYEIVEKWLWQLWLPKLTNIEPMEASLKYKELLAKKIMGKGIKLKYVDERPPAQAKGRETFYIGVYLTGWGWENQYLGSGFGSSKAIAGDSAAKQALNNVPLIDEVSKAKIAHDNEMKNVTS</sequence>